<dbReference type="Gene3D" id="3.30.70.270">
    <property type="match status" value="2"/>
</dbReference>
<evidence type="ECO:0000259" key="1">
    <source>
        <dbReference type="Pfam" id="PF00078"/>
    </source>
</evidence>
<dbReference type="Pfam" id="PF00078">
    <property type="entry name" value="RVT_1"/>
    <property type="match status" value="1"/>
</dbReference>
<dbReference type="OrthoDB" id="529980at2759"/>
<dbReference type="PANTHER" id="PTHR37984">
    <property type="entry name" value="PROTEIN CBG26694"/>
    <property type="match status" value="1"/>
</dbReference>
<evidence type="ECO:0000313" key="2">
    <source>
        <dbReference type="EMBL" id="RDX68528.1"/>
    </source>
</evidence>
<dbReference type="InterPro" id="IPR043502">
    <property type="entry name" value="DNA/RNA_pol_sf"/>
</dbReference>
<organism evidence="2 3">
    <name type="scientific">Mucuna pruriens</name>
    <name type="common">Velvet bean</name>
    <name type="synonym">Dolichos pruriens</name>
    <dbReference type="NCBI Taxonomy" id="157652"/>
    <lineage>
        <taxon>Eukaryota</taxon>
        <taxon>Viridiplantae</taxon>
        <taxon>Streptophyta</taxon>
        <taxon>Embryophyta</taxon>
        <taxon>Tracheophyta</taxon>
        <taxon>Spermatophyta</taxon>
        <taxon>Magnoliopsida</taxon>
        <taxon>eudicotyledons</taxon>
        <taxon>Gunneridae</taxon>
        <taxon>Pentapetalae</taxon>
        <taxon>rosids</taxon>
        <taxon>fabids</taxon>
        <taxon>Fabales</taxon>
        <taxon>Fabaceae</taxon>
        <taxon>Papilionoideae</taxon>
        <taxon>50 kb inversion clade</taxon>
        <taxon>NPAAA clade</taxon>
        <taxon>indigoferoid/millettioid clade</taxon>
        <taxon>Phaseoleae</taxon>
        <taxon>Mucuna</taxon>
    </lineage>
</organism>
<feature type="non-terminal residue" evidence="2">
    <location>
        <position position="1"/>
    </location>
</feature>
<feature type="domain" description="Reverse transcriptase" evidence="1">
    <location>
        <begin position="18"/>
        <end position="140"/>
    </location>
</feature>
<dbReference type="InterPro" id="IPR050951">
    <property type="entry name" value="Retrovirus_Pol_polyprotein"/>
</dbReference>
<proteinExistence type="predicted"/>
<keyword evidence="3" id="KW-1185">Reference proteome</keyword>
<sequence length="220" mass="25949">MYQNGPMIKGRLDEDYNDDLLDELHGSQIFSKINLRSGYHQSKIREWDEWKVAFKTKFGLYERFVMPFGLTNASRTFMKLMNHVLRILIGKYVVVYFNDILIYSTCLNGHLLRVRSVLEILRKENLYANMEKCTFCTHEVVLFSLVIGSHRVKVDEEKVKVVQEWPTPKNMSEVRSFHEIASFYRRFVKDFSTIAALFNEIVKKVLVLNGKRTKRKPSKL</sequence>
<gene>
    <name evidence="2" type="primary">pol</name>
    <name evidence="2" type="ORF">CR513_52477</name>
</gene>
<accession>A0A371ER41</accession>
<evidence type="ECO:0000313" key="3">
    <source>
        <dbReference type="Proteomes" id="UP000257109"/>
    </source>
</evidence>
<dbReference type="Proteomes" id="UP000257109">
    <property type="component" value="Unassembled WGS sequence"/>
</dbReference>
<dbReference type="InterPro" id="IPR043128">
    <property type="entry name" value="Rev_trsase/Diguanyl_cyclase"/>
</dbReference>
<comment type="caution">
    <text evidence="2">The sequence shown here is derived from an EMBL/GenBank/DDBJ whole genome shotgun (WGS) entry which is preliminary data.</text>
</comment>
<dbReference type="EMBL" id="QJKJ01012489">
    <property type="protein sequence ID" value="RDX68528.1"/>
    <property type="molecule type" value="Genomic_DNA"/>
</dbReference>
<dbReference type="PANTHER" id="PTHR37984:SF5">
    <property type="entry name" value="PROTEIN NYNRIN-LIKE"/>
    <property type="match status" value="1"/>
</dbReference>
<dbReference type="SUPFAM" id="SSF56672">
    <property type="entry name" value="DNA/RNA polymerases"/>
    <property type="match status" value="1"/>
</dbReference>
<dbReference type="CDD" id="cd01647">
    <property type="entry name" value="RT_LTR"/>
    <property type="match status" value="1"/>
</dbReference>
<name>A0A371ER41_MUCPR</name>
<dbReference type="AlphaFoldDB" id="A0A371ER41"/>
<dbReference type="InterPro" id="IPR000477">
    <property type="entry name" value="RT_dom"/>
</dbReference>
<dbReference type="Gene3D" id="3.10.10.10">
    <property type="entry name" value="HIV Type 1 Reverse Transcriptase, subunit A, domain 1"/>
    <property type="match status" value="1"/>
</dbReference>
<protein>
    <submittedName>
        <fullName evidence="2">Retrovirus-related Pol polyprotein</fullName>
    </submittedName>
</protein>
<reference evidence="2" key="1">
    <citation type="submission" date="2018-05" db="EMBL/GenBank/DDBJ databases">
        <title>Draft genome of Mucuna pruriens seed.</title>
        <authorList>
            <person name="Nnadi N.E."/>
            <person name="Vos R."/>
            <person name="Hasami M.H."/>
            <person name="Devisetty U.K."/>
            <person name="Aguiy J.C."/>
        </authorList>
    </citation>
    <scope>NUCLEOTIDE SEQUENCE [LARGE SCALE GENOMIC DNA]</scope>
    <source>
        <strain evidence="2">JCA_2017</strain>
    </source>
</reference>